<dbReference type="RefSeq" id="WP_014816770.1">
    <property type="nucleotide sequence ID" value="NC_018027.1"/>
</dbReference>
<dbReference type="KEGG" id="mcb:Mycch_3562"/>
<protein>
    <submittedName>
        <fullName evidence="3">4-diphosphocytidyl-2-methyl-D-erythritol synthase</fullName>
    </submittedName>
</protein>
<dbReference type="HOGENOM" id="CLU_061281_1_1_11"/>
<evidence type="ECO:0000313" key="4">
    <source>
        <dbReference type="Proteomes" id="UP000006057"/>
    </source>
</evidence>
<keyword evidence="2" id="KW-0548">Nucleotidyltransferase</keyword>
<organism evidence="3 4">
    <name type="scientific">Mycolicibacterium chubuense (strain NBB4)</name>
    <name type="common">Mycobacterium chubuense</name>
    <dbReference type="NCBI Taxonomy" id="710421"/>
    <lineage>
        <taxon>Bacteria</taxon>
        <taxon>Bacillati</taxon>
        <taxon>Actinomycetota</taxon>
        <taxon>Actinomycetes</taxon>
        <taxon>Mycobacteriales</taxon>
        <taxon>Mycobacteriaceae</taxon>
        <taxon>Mycolicibacterium</taxon>
    </lineage>
</organism>
<dbReference type="SUPFAM" id="SSF53448">
    <property type="entry name" value="Nucleotide-diphospho-sugar transferases"/>
    <property type="match status" value="1"/>
</dbReference>
<dbReference type="GO" id="GO:0050518">
    <property type="term" value="F:2-C-methyl-D-erythritol 4-phosphate cytidylyltransferase activity"/>
    <property type="evidence" value="ECO:0007669"/>
    <property type="project" value="TreeGrafter"/>
</dbReference>
<dbReference type="InterPro" id="IPR034683">
    <property type="entry name" value="IspD/TarI"/>
</dbReference>
<name>I4BLY8_MYCCN</name>
<dbReference type="PANTHER" id="PTHR32125:SF4">
    <property type="entry name" value="2-C-METHYL-D-ERYTHRITOL 4-PHOSPHATE CYTIDYLYLTRANSFERASE, CHLOROPLASTIC"/>
    <property type="match status" value="1"/>
</dbReference>
<reference evidence="3 4" key="1">
    <citation type="submission" date="2012-06" db="EMBL/GenBank/DDBJ databases">
        <title>Complete sequence of chromosome of Mycobacterium chubuense NBB4.</title>
        <authorList>
            <consortium name="US DOE Joint Genome Institute"/>
            <person name="Lucas S."/>
            <person name="Han J."/>
            <person name="Lapidus A."/>
            <person name="Cheng J.-F."/>
            <person name="Goodwin L."/>
            <person name="Pitluck S."/>
            <person name="Peters L."/>
            <person name="Mikhailova N."/>
            <person name="Teshima H."/>
            <person name="Detter J.C."/>
            <person name="Han C."/>
            <person name="Tapia R."/>
            <person name="Land M."/>
            <person name="Hauser L."/>
            <person name="Kyrpides N."/>
            <person name="Ivanova N."/>
            <person name="Pagani I."/>
            <person name="Mattes T."/>
            <person name="Holmes A."/>
            <person name="Rutledge P."/>
            <person name="Paulsen I."/>
            <person name="Coleman N."/>
            <person name="Woyke T."/>
        </authorList>
    </citation>
    <scope>NUCLEOTIDE SEQUENCE [LARGE SCALE GENOMIC DNA]</scope>
    <source>
        <strain evidence="3 4">NBB4</strain>
    </source>
</reference>
<dbReference type="OrthoDB" id="9802561at2"/>
<dbReference type="Pfam" id="PF01128">
    <property type="entry name" value="IspD"/>
    <property type="match status" value="1"/>
</dbReference>
<dbReference type="Proteomes" id="UP000006057">
    <property type="component" value="Chromosome"/>
</dbReference>
<proteinExistence type="predicted"/>
<keyword evidence="4" id="KW-1185">Reference proteome</keyword>
<dbReference type="eggNOG" id="COG1211">
    <property type="taxonomic scope" value="Bacteria"/>
</dbReference>
<dbReference type="PATRIC" id="fig|710421.3.peg.3561"/>
<keyword evidence="1" id="KW-0808">Transferase</keyword>
<dbReference type="Gene3D" id="3.90.550.10">
    <property type="entry name" value="Spore Coat Polysaccharide Biosynthesis Protein SpsA, Chain A"/>
    <property type="match status" value="1"/>
</dbReference>
<evidence type="ECO:0000313" key="3">
    <source>
        <dbReference type="EMBL" id="AFM18295.1"/>
    </source>
</evidence>
<dbReference type="InterPro" id="IPR050088">
    <property type="entry name" value="IspD/TarI_cytidylyltransf_bact"/>
</dbReference>
<evidence type="ECO:0000256" key="1">
    <source>
        <dbReference type="ARBA" id="ARBA00022679"/>
    </source>
</evidence>
<accession>I4BLY8</accession>
<dbReference type="AlphaFoldDB" id="I4BLY8"/>
<gene>
    <name evidence="3" type="ordered locus">Mycch_3562</name>
</gene>
<dbReference type="PANTHER" id="PTHR32125">
    <property type="entry name" value="2-C-METHYL-D-ERYTHRITOL 4-PHOSPHATE CYTIDYLYLTRANSFERASE, CHLOROPLASTIC"/>
    <property type="match status" value="1"/>
</dbReference>
<dbReference type="EMBL" id="CP003053">
    <property type="protein sequence ID" value="AFM18295.1"/>
    <property type="molecule type" value="Genomic_DNA"/>
</dbReference>
<dbReference type="STRING" id="710421.Mycch_3562"/>
<sequence>MSLTAILPVPVCFADRPDAVFTPVAGQAPLVRAVRTLESSAQVLVAAAAPLADAVRETLDSQSFSRVRVVVAAPRGERAECVAAALRVVDGPYVLVHDLEWPVFGADTAHRIAEALRGGAVAVVPAQPVTDSVKAVDEQGRLLATVDRAQLRTVQYPRGFDVTVLSALSARAGSGSFDEFEVALSEGVAVTLIDGDPAALHVELPRDGRYLAAVIASQQDDR</sequence>
<dbReference type="InterPro" id="IPR029044">
    <property type="entry name" value="Nucleotide-diphossugar_trans"/>
</dbReference>
<evidence type="ECO:0000256" key="2">
    <source>
        <dbReference type="ARBA" id="ARBA00022695"/>
    </source>
</evidence>